<organism evidence="2 3">
    <name type="scientific">Luteolibacter pohnpeiensis</name>
    <dbReference type="NCBI Taxonomy" id="454153"/>
    <lineage>
        <taxon>Bacteria</taxon>
        <taxon>Pseudomonadati</taxon>
        <taxon>Verrucomicrobiota</taxon>
        <taxon>Verrucomicrobiia</taxon>
        <taxon>Verrucomicrobiales</taxon>
        <taxon>Verrucomicrobiaceae</taxon>
        <taxon>Luteolibacter</taxon>
    </lineage>
</organism>
<name>A0A934S7W4_9BACT</name>
<accession>A0A934S7W4</accession>
<proteinExistence type="predicted"/>
<dbReference type="RefSeq" id="WP_200271650.1">
    <property type="nucleotide sequence ID" value="NZ_JAENIJ010000022.1"/>
</dbReference>
<feature type="signal peptide" evidence="1">
    <location>
        <begin position="1"/>
        <end position="19"/>
    </location>
</feature>
<protein>
    <submittedName>
        <fullName evidence="2">Uncharacterized protein</fullName>
    </submittedName>
</protein>
<feature type="chain" id="PRO_5036968086" evidence="1">
    <location>
        <begin position="20"/>
        <end position="489"/>
    </location>
</feature>
<comment type="caution">
    <text evidence="2">The sequence shown here is derived from an EMBL/GenBank/DDBJ whole genome shotgun (WGS) entry which is preliminary data.</text>
</comment>
<dbReference type="AlphaFoldDB" id="A0A934S7W4"/>
<keyword evidence="1" id="KW-0732">Signal</keyword>
<evidence type="ECO:0000256" key="1">
    <source>
        <dbReference type="SAM" id="SignalP"/>
    </source>
</evidence>
<evidence type="ECO:0000313" key="2">
    <source>
        <dbReference type="EMBL" id="MBK1883468.1"/>
    </source>
</evidence>
<keyword evidence="3" id="KW-1185">Reference proteome</keyword>
<sequence>MKAKSLIISALITTSWCFAQDSQPEVEAPPLEQAPAELPPVDLPIVEPPQIGPQVEKVISSSHQFEVLGGDGTQRGMVAILAEQTKADFLKLLGETEQQDDQPQPDAKAPVIPIVITLVGKQGDPLPRRSLAVQSTFNEAGYRLNLFMHMGRGLQKDLLNRGVLESLIYERALRDRPTASTTPLLVPAWLVAGMTEAISWKNGESDRRLYDALFKRGGLFKLDGLFAVKQEDWANLDAATRAAFQVSSGALVLALLEQPKGKEGFHDFLGEAASYQGEMPYLLRKYFPELNLSETSMAKWWMLQLAMNGTPPLTDILTIQDTEKGLEDILRLRFRNKDGESKDVPLGSWEEVIKLDAGERADAVKIAEDALLRLSYRCFPSYRPLLQEYQSVLSSISHGDSNGLAAKIQELQEHRSVMSTRADRGRDVLDWFEITRARETSGEFDDYLKLKERLKSKPKTRDDEISNYLDRMEKLFDRSDDPEAPEPAH</sequence>
<reference evidence="2" key="1">
    <citation type="submission" date="2021-01" db="EMBL/GenBank/DDBJ databases">
        <title>Modified the classification status of verrucomicrobia.</title>
        <authorList>
            <person name="Feng X."/>
        </authorList>
    </citation>
    <scope>NUCLEOTIDE SEQUENCE</scope>
    <source>
        <strain evidence="2">KCTC 22041</strain>
    </source>
</reference>
<dbReference type="Proteomes" id="UP000603141">
    <property type="component" value="Unassembled WGS sequence"/>
</dbReference>
<dbReference type="EMBL" id="JAENIJ010000022">
    <property type="protein sequence ID" value="MBK1883468.1"/>
    <property type="molecule type" value="Genomic_DNA"/>
</dbReference>
<evidence type="ECO:0000313" key="3">
    <source>
        <dbReference type="Proteomes" id="UP000603141"/>
    </source>
</evidence>
<gene>
    <name evidence="2" type="ORF">JIN85_13660</name>
</gene>